<dbReference type="GO" id="GO:0016491">
    <property type="term" value="F:oxidoreductase activity"/>
    <property type="evidence" value="ECO:0007669"/>
    <property type="project" value="UniProtKB-KW"/>
</dbReference>
<dbReference type="EMBL" id="QYUM01000003">
    <property type="protein sequence ID" value="RJF90454.1"/>
    <property type="molecule type" value="Genomic_DNA"/>
</dbReference>
<dbReference type="Pfam" id="PF14833">
    <property type="entry name" value="NAD_binding_11"/>
    <property type="match status" value="1"/>
</dbReference>
<feature type="active site" evidence="3">
    <location>
        <position position="172"/>
    </location>
</feature>
<evidence type="ECO:0000256" key="3">
    <source>
        <dbReference type="PIRSR" id="PIRSR000103-1"/>
    </source>
</evidence>
<evidence type="ECO:0000256" key="1">
    <source>
        <dbReference type="ARBA" id="ARBA00023002"/>
    </source>
</evidence>
<gene>
    <name evidence="6" type="ORF">D3876_09450</name>
</gene>
<evidence type="ECO:0000256" key="2">
    <source>
        <dbReference type="ARBA" id="ARBA00023027"/>
    </source>
</evidence>
<dbReference type="OrthoDB" id="9812907at2"/>
<dbReference type="PIRSF" id="PIRSF000103">
    <property type="entry name" value="HIBADH"/>
    <property type="match status" value="1"/>
</dbReference>
<keyword evidence="7" id="KW-1185">Reference proteome</keyword>
<comment type="caution">
    <text evidence="6">The sequence shown here is derived from an EMBL/GenBank/DDBJ whole genome shotgun (WGS) entry which is preliminary data.</text>
</comment>
<dbReference type="InterPro" id="IPR008927">
    <property type="entry name" value="6-PGluconate_DH-like_C_sf"/>
</dbReference>
<dbReference type="Proteomes" id="UP000286100">
    <property type="component" value="Unassembled WGS sequence"/>
</dbReference>
<keyword evidence="2" id="KW-0520">NAD</keyword>
<dbReference type="PANTHER" id="PTHR43060">
    <property type="entry name" value="3-HYDROXYISOBUTYRATE DEHYDROGENASE-LIKE 1, MITOCHONDRIAL-RELATED"/>
    <property type="match status" value="1"/>
</dbReference>
<sequence length="288" mass="30151">MARIAFIGIGTMGGPMARHLRTAGHDVTVYNRSPARAEAWVAANGGSVAPDPASAAKDADAVFTCVGNDDDLAQAVLGREGAFRTMREGAVFIDHTTVSAKIARQLAVEGKSAGILTVDAPVTGGQAGAENGTLAIMCGGSIKAIEAATPLMQAYARRIVHVGSAGAGQTTKMVNQITFAGIIQSLAEGIRFAQAADLDLDRVYEAISGGAASSWQMTNRWQTMAEDQFDFGLAVDWMRKDLGLAFDEARSNGAALPVAALIDQFFADVQAMGGHRQDTSALIRRLPK</sequence>
<feature type="domain" description="3-hydroxyisobutyrate dehydrogenase-like NAD-binding" evidence="5">
    <location>
        <begin position="166"/>
        <end position="285"/>
    </location>
</feature>
<keyword evidence="1" id="KW-0560">Oxidoreductase</keyword>
<dbReference type="AlphaFoldDB" id="A0A418WK87"/>
<dbReference type="Gene3D" id="1.10.1040.10">
    <property type="entry name" value="N-(1-d-carboxylethyl)-l-norvaline Dehydrogenase, domain 2"/>
    <property type="match status" value="1"/>
</dbReference>
<accession>A0A418WK87</accession>
<dbReference type="GO" id="GO:0051287">
    <property type="term" value="F:NAD binding"/>
    <property type="evidence" value="ECO:0007669"/>
    <property type="project" value="InterPro"/>
</dbReference>
<feature type="domain" description="6-phosphogluconate dehydrogenase NADP-binding" evidence="4">
    <location>
        <begin position="3"/>
        <end position="163"/>
    </location>
</feature>
<dbReference type="RefSeq" id="WP_119761663.1">
    <property type="nucleotide sequence ID" value="NZ_QYUM01000003.1"/>
</dbReference>
<dbReference type="PANTHER" id="PTHR43060:SF15">
    <property type="entry name" value="3-HYDROXYISOBUTYRATE DEHYDROGENASE-LIKE 1, MITOCHONDRIAL-RELATED"/>
    <property type="match status" value="1"/>
</dbReference>
<dbReference type="InterPro" id="IPR013328">
    <property type="entry name" value="6PGD_dom2"/>
</dbReference>
<reference evidence="6 7" key="1">
    <citation type="submission" date="2018-09" db="EMBL/GenBank/DDBJ databases">
        <authorList>
            <person name="Zhu H."/>
        </authorList>
    </citation>
    <scope>NUCLEOTIDE SEQUENCE [LARGE SCALE GENOMIC DNA]</scope>
    <source>
        <strain evidence="6 7">K2R01-6</strain>
    </source>
</reference>
<organism evidence="6 7">
    <name type="scientific">Sphingomonas cavernae</name>
    <dbReference type="NCBI Taxonomy" id="2320861"/>
    <lineage>
        <taxon>Bacteria</taxon>
        <taxon>Pseudomonadati</taxon>
        <taxon>Pseudomonadota</taxon>
        <taxon>Alphaproteobacteria</taxon>
        <taxon>Sphingomonadales</taxon>
        <taxon>Sphingomonadaceae</taxon>
        <taxon>Sphingomonas</taxon>
    </lineage>
</organism>
<dbReference type="InterPro" id="IPR029154">
    <property type="entry name" value="HIBADH-like_NADP-bd"/>
</dbReference>
<dbReference type="SUPFAM" id="SSF51735">
    <property type="entry name" value="NAD(P)-binding Rossmann-fold domains"/>
    <property type="match status" value="1"/>
</dbReference>
<evidence type="ECO:0000259" key="5">
    <source>
        <dbReference type="Pfam" id="PF14833"/>
    </source>
</evidence>
<proteinExistence type="predicted"/>
<name>A0A418WK87_9SPHN</name>
<dbReference type="InterPro" id="IPR006115">
    <property type="entry name" value="6PGDH_NADP-bd"/>
</dbReference>
<dbReference type="GO" id="GO:0050661">
    <property type="term" value="F:NADP binding"/>
    <property type="evidence" value="ECO:0007669"/>
    <property type="project" value="InterPro"/>
</dbReference>
<dbReference type="InterPro" id="IPR015815">
    <property type="entry name" value="HIBADH-related"/>
</dbReference>
<dbReference type="Pfam" id="PF03446">
    <property type="entry name" value="NAD_binding_2"/>
    <property type="match status" value="1"/>
</dbReference>
<dbReference type="SUPFAM" id="SSF48179">
    <property type="entry name" value="6-phosphogluconate dehydrogenase C-terminal domain-like"/>
    <property type="match status" value="1"/>
</dbReference>
<protein>
    <submittedName>
        <fullName evidence="6">NAD(P)-dependent oxidoreductase</fullName>
    </submittedName>
</protein>
<dbReference type="Gene3D" id="3.40.50.720">
    <property type="entry name" value="NAD(P)-binding Rossmann-like Domain"/>
    <property type="match status" value="1"/>
</dbReference>
<evidence type="ECO:0000313" key="6">
    <source>
        <dbReference type="EMBL" id="RJF90454.1"/>
    </source>
</evidence>
<evidence type="ECO:0000313" key="7">
    <source>
        <dbReference type="Proteomes" id="UP000286100"/>
    </source>
</evidence>
<evidence type="ECO:0000259" key="4">
    <source>
        <dbReference type="Pfam" id="PF03446"/>
    </source>
</evidence>
<dbReference type="InterPro" id="IPR036291">
    <property type="entry name" value="NAD(P)-bd_dom_sf"/>
</dbReference>